<dbReference type="PANTHER" id="PTHR47505:SF1">
    <property type="entry name" value="DNA UTILIZATION PROTEIN YHGH"/>
    <property type="match status" value="1"/>
</dbReference>
<dbReference type="CDD" id="cd06223">
    <property type="entry name" value="PRTases_typeI"/>
    <property type="match status" value="1"/>
</dbReference>
<gene>
    <name evidence="2" type="ORF">PW220_02275</name>
</gene>
<protein>
    <submittedName>
        <fullName evidence="2">ComF family protein</fullName>
    </submittedName>
</protein>
<evidence type="ECO:0000313" key="2">
    <source>
        <dbReference type="EMBL" id="WNY49501.1"/>
    </source>
</evidence>
<keyword evidence="3" id="KW-1185">Reference proteome</keyword>
<dbReference type="EMBL" id="CP118734">
    <property type="protein sequence ID" value="WNY49501.1"/>
    <property type="molecule type" value="Genomic_DNA"/>
</dbReference>
<dbReference type="PANTHER" id="PTHR47505">
    <property type="entry name" value="DNA UTILIZATION PROTEIN YHGH"/>
    <property type="match status" value="1"/>
</dbReference>
<comment type="similarity">
    <text evidence="1">Belongs to the ComF/GntX family.</text>
</comment>
<dbReference type="Gene3D" id="3.40.50.2020">
    <property type="match status" value="1"/>
</dbReference>
<dbReference type="Proteomes" id="UP001301526">
    <property type="component" value="Chromosome"/>
</dbReference>
<organism evidence="2 3">
    <name type="scientific">Streptococcus iners subsp. hyiners</name>
    <dbReference type="NCBI Taxonomy" id="3028083"/>
    <lineage>
        <taxon>Bacteria</taxon>
        <taxon>Bacillati</taxon>
        <taxon>Bacillota</taxon>
        <taxon>Bacilli</taxon>
        <taxon>Lactobacillales</taxon>
        <taxon>Streptococcaceae</taxon>
        <taxon>Streptococcus</taxon>
        <taxon>Streptococcus iners</taxon>
    </lineage>
</organism>
<dbReference type="InterPro" id="IPR029057">
    <property type="entry name" value="PRTase-like"/>
</dbReference>
<dbReference type="AlphaFoldDB" id="A0AA96VJG3"/>
<evidence type="ECO:0000313" key="3">
    <source>
        <dbReference type="Proteomes" id="UP001301526"/>
    </source>
</evidence>
<proteinExistence type="inferred from homology"/>
<evidence type="ECO:0000256" key="1">
    <source>
        <dbReference type="ARBA" id="ARBA00008007"/>
    </source>
</evidence>
<dbReference type="InterPro" id="IPR051910">
    <property type="entry name" value="ComF/GntX_DNA_util-trans"/>
</dbReference>
<dbReference type="RefSeq" id="WP_248055880.1">
    <property type="nucleotide sequence ID" value="NZ_CP118734.1"/>
</dbReference>
<sequence>MSNCLLCNQTMKTRQTFSELIFFGKSQPGVCNDCMATFEEIAEQHCSHCSKSGDEEICKDCRYWLSQGKSVSHTAIFQYNEAMADYFSRYKFQGDYILRKIFTEQVQKVLEPYSEYTIVPIPLSQERLEERGFNQVTGILDAARIPYKELLGKRDVKKQSSKNREERIGTEQPFYLVDEKSLPDKILLVDDIYTTGATIQLATRLFMKTSQKEIKTFSLAR</sequence>
<accession>A0AA96VJG3</accession>
<reference evidence="2 3" key="1">
    <citation type="submission" date="2023-02" db="EMBL/GenBank/DDBJ databases">
        <title>Streptococcus sp. Genome Sequencing and Assembly.</title>
        <authorList>
            <person name="Shore S.M."/>
            <person name="Nicholson T.L."/>
        </authorList>
    </citation>
    <scope>NUCLEOTIDE SEQUENCE [LARGE SCALE GENOMIC DNA]</scope>
    <source>
        <strain evidence="2 3">29892</strain>
    </source>
</reference>
<dbReference type="SUPFAM" id="SSF53271">
    <property type="entry name" value="PRTase-like"/>
    <property type="match status" value="1"/>
</dbReference>
<name>A0AA96VJG3_9STRE</name>
<dbReference type="InterPro" id="IPR000836">
    <property type="entry name" value="PRTase_dom"/>
</dbReference>